<protein>
    <recommendedName>
        <fullName evidence="3">ABC-2 type transport system ATP-binding protein</fullName>
    </recommendedName>
</protein>
<sequence length="90" mass="10449">MDAFNNYIEPHSVVVRLERMPSLETLESIEGVTRAELLSERQVRLYFNGDEEIAEKIVAASLEQGWRLREISLDKHSVEEIFKQLSRQSS</sequence>
<organism evidence="1 2">
    <name type="scientific">Candidatus Pseudobacter hemicellulosilyticus</name>
    <dbReference type="NCBI Taxonomy" id="3121375"/>
    <lineage>
        <taxon>Bacteria</taxon>
        <taxon>Pseudomonadati</taxon>
        <taxon>Bacteroidota</taxon>
        <taxon>Chitinophagia</taxon>
        <taxon>Chitinophagales</taxon>
        <taxon>Chitinophagaceae</taxon>
        <taxon>Pseudobacter</taxon>
    </lineage>
</organism>
<evidence type="ECO:0008006" key="3">
    <source>
        <dbReference type="Google" id="ProtNLM"/>
    </source>
</evidence>
<dbReference type="EMBL" id="CP119311">
    <property type="protein sequence ID" value="WEK38418.1"/>
    <property type="molecule type" value="Genomic_DNA"/>
</dbReference>
<dbReference type="AlphaFoldDB" id="A0AAJ6BIK6"/>
<accession>A0AAJ6BIK6</accession>
<gene>
    <name evidence="1" type="ORF">P0Y53_13005</name>
</gene>
<dbReference type="Proteomes" id="UP001220610">
    <property type="component" value="Chromosome"/>
</dbReference>
<name>A0AAJ6BIK6_9BACT</name>
<evidence type="ECO:0000313" key="2">
    <source>
        <dbReference type="Proteomes" id="UP001220610"/>
    </source>
</evidence>
<evidence type="ECO:0000313" key="1">
    <source>
        <dbReference type="EMBL" id="WEK38418.1"/>
    </source>
</evidence>
<reference evidence="1" key="1">
    <citation type="submission" date="2023-03" db="EMBL/GenBank/DDBJ databases">
        <title>Andean soil-derived lignocellulolytic bacterial consortium as a source of novel taxa and putative plastic-active enzymes.</title>
        <authorList>
            <person name="Diaz-Garcia L."/>
            <person name="Chuvochina M."/>
            <person name="Feuerriegel G."/>
            <person name="Bunk B."/>
            <person name="Sproer C."/>
            <person name="Streit W.R."/>
            <person name="Rodriguez L.M."/>
            <person name="Overmann J."/>
            <person name="Jimenez D.J."/>
        </authorList>
    </citation>
    <scope>NUCLEOTIDE SEQUENCE</scope>
    <source>
        <strain evidence="1">MAG 7</strain>
    </source>
</reference>
<proteinExistence type="predicted"/>